<feature type="domain" description="RRM" evidence="3">
    <location>
        <begin position="301"/>
        <end position="373"/>
    </location>
</feature>
<feature type="compositionally biased region" description="Low complexity" evidence="2">
    <location>
        <begin position="384"/>
        <end position="397"/>
    </location>
</feature>
<dbReference type="SMART" id="SM00360">
    <property type="entry name" value="RRM"/>
    <property type="match status" value="3"/>
</dbReference>
<accession>A0A3N4IG18</accession>
<dbReference type="Pfam" id="PF00076">
    <property type="entry name" value="RRM_1"/>
    <property type="match status" value="3"/>
</dbReference>
<dbReference type="AlphaFoldDB" id="A0A3N4IG18"/>
<evidence type="ECO:0000256" key="2">
    <source>
        <dbReference type="SAM" id="MobiDB-lite"/>
    </source>
</evidence>
<dbReference type="InterPro" id="IPR000504">
    <property type="entry name" value="RRM_dom"/>
</dbReference>
<feature type="region of interest" description="Disordered" evidence="2">
    <location>
        <begin position="370"/>
        <end position="502"/>
    </location>
</feature>
<evidence type="ECO:0000313" key="4">
    <source>
        <dbReference type="EMBL" id="RPA84397.1"/>
    </source>
</evidence>
<dbReference type="InterPro" id="IPR012677">
    <property type="entry name" value="Nucleotide-bd_a/b_plait_sf"/>
</dbReference>
<sequence length="502" mass="54084">MAENNSPQGQGAQQNQAAPGQQGFDGQQQQQGQSSHMPPPPLPPVIIPQNSNPLPQAITSPMSGVTSPTSAGGFVRRAAPEPNKRALYVGGLDPRVTEEILKQIFETTGHVQSVKIIPDKNAKGYNYGFVEYDDPGAAERAMSTLNGRRVHQSEIRVNWAYQSNQTNKEDTTNHYHIFVGDLSNEVNDEVLQQAFAPFGSVSEARVMWDMKTGRSRGYGFVAFRERSDAEKALSAMDGEWLGSRAIRCNWANQKGQPSISQQAAMAAMGMTPTTPYGHHHFPTHGVQSYDMVVSQTPAWQTTCYVGNLTPYTTQNDLLPLFSQFGYVVETRFQADRGFAFIKMDTHENAALAICQLSGYNVNGRPLKCSWGKDRPPTGQFDSFSPQAAQSPQYPQTPNAFYPQYGAPMTPQGAPGQVPGGPNVPGPHGHPQSPAGPSPAGGWQGQQNRGGFGNQAQGYGQQVPGAAGGYPAQGQAQGNPQWGQAGAQGFAQNVNNGFGGYQQ</sequence>
<dbReference type="Proteomes" id="UP000275078">
    <property type="component" value="Unassembled WGS sequence"/>
</dbReference>
<dbReference type="Gene3D" id="3.30.70.330">
    <property type="match status" value="3"/>
</dbReference>
<feature type="compositionally biased region" description="Low complexity" evidence="2">
    <location>
        <begin position="453"/>
        <end position="495"/>
    </location>
</feature>
<dbReference type="GO" id="GO:0003723">
    <property type="term" value="F:RNA binding"/>
    <property type="evidence" value="ECO:0007669"/>
    <property type="project" value="UniProtKB-UniRule"/>
</dbReference>
<feature type="domain" description="RRM" evidence="3">
    <location>
        <begin position="85"/>
        <end position="162"/>
    </location>
</feature>
<dbReference type="InterPro" id="IPR003954">
    <property type="entry name" value="RRM_euk-type"/>
</dbReference>
<reference evidence="4 5" key="1">
    <citation type="journal article" date="2018" name="Nat. Ecol. Evol.">
        <title>Pezizomycetes genomes reveal the molecular basis of ectomycorrhizal truffle lifestyle.</title>
        <authorList>
            <person name="Murat C."/>
            <person name="Payen T."/>
            <person name="Noel B."/>
            <person name="Kuo A."/>
            <person name="Morin E."/>
            <person name="Chen J."/>
            <person name="Kohler A."/>
            <person name="Krizsan K."/>
            <person name="Balestrini R."/>
            <person name="Da Silva C."/>
            <person name="Montanini B."/>
            <person name="Hainaut M."/>
            <person name="Levati E."/>
            <person name="Barry K.W."/>
            <person name="Belfiori B."/>
            <person name="Cichocki N."/>
            <person name="Clum A."/>
            <person name="Dockter R.B."/>
            <person name="Fauchery L."/>
            <person name="Guy J."/>
            <person name="Iotti M."/>
            <person name="Le Tacon F."/>
            <person name="Lindquist E.A."/>
            <person name="Lipzen A."/>
            <person name="Malagnac F."/>
            <person name="Mello A."/>
            <person name="Molinier V."/>
            <person name="Miyauchi S."/>
            <person name="Poulain J."/>
            <person name="Riccioni C."/>
            <person name="Rubini A."/>
            <person name="Sitrit Y."/>
            <person name="Splivallo R."/>
            <person name="Traeger S."/>
            <person name="Wang M."/>
            <person name="Zifcakova L."/>
            <person name="Wipf D."/>
            <person name="Zambonelli A."/>
            <person name="Paolocci F."/>
            <person name="Nowrousian M."/>
            <person name="Ottonello S."/>
            <person name="Baldrian P."/>
            <person name="Spatafora J.W."/>
            <person name="Henrissat B."/>
            <person name="Nagy L.G."/>
            <person name="Aury J.M."/>
            <person name="Wincker P."/>
            <person name="Grigoriev I.V."/>
            <person name="Bonfante P."/>
            <person name="Martin F.M."/>
        </authorList>
    </citation>
    <scope>NUCLEOTIDE SEQUENCE [LARGE SCALE GENOMIC DNA]</scope>
    <source>
        <strain evidence="4 5">RN42</strain>
    </source>
</reference>
<dbReference type="FunFam" id="3.30.70.330:FF:000134">
    <property type="entry name" value="Nuclear and cytoplasmic polyadenylated rna-binding pub1"/>
    <property type="match status" value="1"/>
</dbReference>
<keyword evidence="5" id="KW-1185">Reference proteome</keyword>
<dbReference type="InterPro" id="IPR035979">
    <property type="entry name" value="RBD_domain_sf"/>
</dbReference>
<dbReference type="FunFam" id="3.30.70.330:FF:000224">
    <property type="entry name" value="Nuclear and cytoplasmic polyadenylated RNA-binding protein"/>
    <property type="match status" value="1"/>
</dbReference>
<dbReference type="FunFam" id="3.30.70.330:FF:000117">
    <property type="entry name" value="Nuclear and cytoplasmic polyadenylated RNA-binding protein"/>
    <property type="match status" value="1"/>
</dbReference>
<dbReference type="SMART" id="SM00361">
    <property type="entry name" value="RRM_1"/>
    <property type="match status" value="3"/>
</dbReference>
<dbReference type="EMBL" id="ML119659">
    <property type="protein sequence ID" value="RPA84397.1"/>
    <property type="molecule type" value="Genomic_DNA"/>
</dbReference>
<feature type="domain" description="RRM" evidence="3">
    <location>
        <begin position="175"/>
        <end position="253"/>
    </location>
</feature>
<feature type="compositionally biased region" description="Low complexity" evidence="2">
    <location>
        <begin position="7"/>
        <end position="33"/>
    </location>
</feature>
<dbReference type="PROSITE" id="PS50102">
    <property type="entry name" value="RRM"/>
    <property type="match status" value="3"/>
</dbReference>
<dbReference type="PANTHER" id="PTHR48038:SF1">
    <property type="entry name" value="RIBONUCLEOPROTEIN RB97D"/>
    <property type="match status" value="1"/>
</dbReference>
<feature type="compositionally biased region" description="Gly residues" evidence="2">
    <location>
        <begin position="441"/>
        <end position="452"/>
    </location>
</feature>
<feature type="compositionally biased region" description="Low complexity" evidence="2">
    <location>
        <begin position="410"/>
        <end position="440"/>
    </location>
</feature>
<feature type="compositionally biased region" description="Pro residues" evidence="2">
    <location>
        <begin position="37"/>
        <end position="46"/>
    </location>
</feature>
<keyword evidence="1" id="KW-0694">RNA-binding</keyword>
<dbReference type="PANTHER" id="PTHR48038">
    <property type="entry name" value="RIBONUCLEOPROTEIN RB97D"/>
    <property type="match status" value="1"/>
</dbReference>
<organism evidence="4 5">
    <name type="scientific">Ascobolus immersus RN42</name>
    <dbReference type="NCBI Taxonomy" id="1160509"/>
    <lineage>
        <taxon>Eukaryota</taxon>
        <taxon>Fungi</taxon>
        <taxon>Dikarya</taxon>
        <taxon>Ascomycota</taxon>
        <taxon>Pezizomycotina</taxon>
        <taxon>Pezizomycetes</taxon>
        <taxon>Pezizales</taxon>
        <taxon>Ascobolaceae</taxon>
        <taxon>Ascobolus</taxon>
    </lineage>
</organism>
<protein>
    <recommendedName>
        <fullName evidence="3">RRM domain-containing protein</fullName>
    </recommendedName>
</protein>
<proteinExistence type="predicted"/>
<feature type="region of interest" description="Disordered" evidence="2">
    <location>
        <begin position="1"/>
        <end position="76"/>
    </location>
</feature>
<feature type="compositionally biased region" description="Polar residues" evidence="2">
    <location>
        <begin position="49"/>
        <end position="70"/>
    </location>
</feature>
<dbReference type="CDD" id="cd12622">
    <property type="entry name" value="RRM3_PUB1"/>
    <property type="match status" value="1"/>
</dbReference>
<dbReference type="CDD" id="cd12619">
    <property type="entry name" value="RRM2_PUB1"/>
    <property type="match status" value="1"/>
</dbReference>
<dbReference type="OrthoDB" id="8093034at2759"/>
<gene>
    <name evidence="4" type="ORF">BJ508DRAFT_317573</name>
</gene>
<name>A0A3N4IG18_ASCIM</name>
<evidence type="ECO:0000313" key="5">
    <source>
        <dbReference type="Proteomes" id="UP000275078"/>
    </source>
</evidence>
<dbReference type="STRING" id="1160509.A0A3N4IG18"/>
<evidence type="ECO:0000259" key="3">
    <source>
        <dbReference type="PROSITE" id="PS50102"/>
    </source>
</evidence>
<dbReference type="CDD" id="cd12614">
    <property type="entry name" value="RRM1_PUB1"/>
    <property type="match status" value="1"/>
</dbReference>
<dbReference type="SUPFAM" id="SSF54928">
    <property type="entry name" value="RNA-binding domain, RBD"/>
    <property type="match status" value="3"/>
</dbReference>
<evidence type="ECO:0000256" key="1">
    <source>
        <dbReference type="PROSITE-ProRule" id="PRU00176"/>
    </source>
</evidence>